<evidence type="ECO:0000259" key="1">
    <source>
        <dbReference type="Pfam" id="PF01638"/>
    </source>
</evidence>
<proteinExistence type="predicted"/>
<dbReference type="Gene3D" id="1.10.10.10">
    <property type="entry name" value="Winged helix-like DNA-binding domain superfamily/Winged helix DNA-binding domain"/>
    <property type="match status" value="1"/>
</dbReference>
<comment type="caution">
    <text evidence="2">The sequence shown here is derived from an EMBL/GenBank/DDBJ whole genome shotgun (WGS) entry which is preliminary data.</text>
</comment>
<dbReference type="Pfam" id="PF01638">
    <property type="entry name" value="HxlR"/>
    <property type="match status" value="1"/>
</dbReference>
<reference evidence="2 3" key="1">
    <citation type="submission" date="2018-08" db="EMBL/GenBank/DDBJ databases">
        <title>A genome reference for cultivated species of the human gut microbiota.</title>
        <authorList>
            <person name="Zou Y."/>
            <person name="Xue W."/>
            <person name="Luo G."/>
        </authorList>
    </citation>
    <scope>NUCLEOTIDE SEQUENCE [LARGE SCALE GENOMIC DNA]</scope>
    <source>
        <strain evidence="2 3">TF10-9AT</strain>
    </source>
</reference>
<feature type="domain" description="HTH hxlR-type" evidence="1">
    <location>
        <begin position="1"/>
        <end position="28"/>
    </location>
</feature>
<accession>A0A8B2Z5T5</accession>
<dbReference type="InterPro" id="IPR036388">
    <property type="entry name" value="WH-like_DNA-bd_sf"/>
</dbReference>
<evidence type="ECO:0000313" key="3">
    <source>
        <dbReference type="Proteomes" id="UP000260790"/>
    </source>
</evidence>
<evidence type="ECO:0000313" key="2">
    <source>
        <dbReference type="EMBL" id="RGK44795.1"/>
    </source>
</evidence>
<gene>
    <name evidence="2" type="ORF">DXD09_09780</name>
</gene>
<name>A0A8B2Z5T5_9LACO</name>
<dbReference type="EMBL" id="QSQR01000011">
    <property type="protein sequence ID" value="RGK44795.1"/>
    <property type="molecule type" value="Genomic_DNA"/>
</dbReference>
<dbReference type="Proteomes" id="UP000260790">
    <property type="component" value="Unassembled WGS sequence"/>
</dbReference>
<protein>
    <recommendedName>
        <fullName evidence="1">HTH hxlR-type domain-containing protein</fullName>
    </recommendedName>
</protein>
<dbReference type="InterPro" id="IPR002577">
    <property type="entry name" value="HTH_HxlR"/>
</dbReference>
<dbReference type="RefSeq" id="WP_117644021.1">
    <property type="nucleotide sequence ID" value="NZ_JAQFDM010000014.1"/>
</dbReference>
<dbReference type="AlphaFoldDB" id="A0A8B2Z5T5"/>
<organism evidence="2 3">
    <name type="scientific">Ligilactobacillus ruminis</name>
    <dbReference type="NCBI Taxonomy" id="1623"/>
    <lineage>
        <taxon>Bacteria</taxon>
        <taxon>Bacillati</taxon>
        <taxon>Bacillota</taxon>
        <taxon>Bacilli</taxon>
        <taxon>Lactobacillales</taxon>
        <taxon>Lactobacillaceae</taxon>
        <taxon>Ligilactobacillus</taxon>
    </lineage>
</organism>
<sequence>MYAEVPTRVKYSLTDLGRSPKPILDAITGAKGTRAARSQMTINLMS</sequence>